<reference evidence="4" key="1">
    <citation type="submission" date="2020-10" db="EMBL/GenBank/DDBJ databases">
        <authorList>
            <person name="Han B."/>
            <person name="Lu T."/>
            <person name="Zhao Q."/>
            <person name="Huang X."/>
            <person name="Zhao Y."/>
        </authorList>
    </citation>
    <scope>NUCLEOTIDE SEQUENCE</scope>
</reference>
<gene>
    <name evidence="4" type="ORF">NCGR_LOCUS58078</name>
</gene>
<evidence type="ECO:0000313" key="5">
    <source>
        <dbReference type="Proteomes" id="UP000604825"/>
    </source>
</evidence>
<dbReference type="EMBL" id="CAJGYO010000017">
    <property type="protein sequence ID" value="CAD6333980.1"/>
    <property type="molecule type" value="Genomic_DNA"/>
</dbReference>
<comment type="caution">
    <text evidence="4">The sequence shown here is derived from an EMBL/GenBank/DDBJ whole genome shotgun (WGS) entry which is preliminary data.</text>
</comment>
<name>A0A811RY07_9POAL</name>
<accession>A0A811RY07</accession>
<keyword evidence="2" id="KW-0812">Transmembrane</keyword>
<dbReference type="OrthoDB" id="687571at2759"/>
<dbReference type="PANTHER" id="PTHR33826:SF9">
    <property type="entry name" value="OS05G0373500 PROTEIN"/>
    <property type="match status" value="1"/>
</dbReference>
<feature type="region of interest" description="Disordered" evidence="1">
    <location>
        <begin position="319"/>
        <end position="353"/>
    </location>
</feature>
<feature type="domain" description="DUF7036" evidence="3">
    <location>
        <begin position="90"/>
        <end position="181"/>
    </location>
</feature>
<evidence type="ECO:0000256" key="2">
    <source>
        <dbReference type="SAM" id="Phobius"/>
    </source>
</evidence>
<feature type="transmembrane region" description="Helical" evidence="2">
    <location>
        <begin position="47"/>
        <end position="68"/>
    </location>
</feature>
<sequence length="353" mass="37718">MGKEEGEGQQQREQPTAAEGGAGGSGGGGRGGRCSGGCSGAVRPQCAAALLLGAAVALSALFLLPPFVGRGGREAARDPGAAFAADIVASFMLQKTVSELRESTSKLEFDIYEEVGIPNSTVAINFLQPLGSSNWTYVIFAIVPYPVHSTISSTWLSILRSSFMSLVVEQSTLHLTESLFGTSSNFEVFKFPGGITIIPPQAAFLLQKPYASFNFTLNFPMYKVQEKTNELKDQMKSGLRLDPYENIYIKLTNSKGSTVAPPTIVQASIVLEVGNHQPSLPRMKQLAQTIANSSSGNLGLNHTVFGRVKQISLSSYLRHSLHSGGGTDTPSPAPMPSQDHHQHHHHHPPPPSP</sequence>
<feature type="domain" description="DUF7036" evidence="3">
    <location>
        <begin position="214"/>
        <end position="306"/>
    </location>
</feature>
<organism evidence="4 5">
    <name type="scientific">Miscanthus lutarioriparius</name>
    <dbReference type="NCBI Taxonomy" id="422564"/>
    <lineage>
        <taxon>Eukaryota</taxon>
        <taxon>Viridiplantae</taxon>
        <taxon>Streptophyta</taxon>
        <taxon>Embryophyta</taxon>
        <taxon>Tracheophyta</taxon>
        <taxon>Spermatophyta</taxon>
        <taxon>Magnoliopsida</taxon>
        <taxon>Liliopsida</taxon>
        <taxon>Poales</taxon>
        <taxon>Poaceae</taxon>
        <taxon>PACMAD clade</taxon>
        <taxon>Panicoideae</taxon>
        <taxon>Andropogonodae</taxon>
        <taxon>Andropogoneae</taxon>
        <taxon>Saccharinae</taxon>
        <taxon>Miscanthus</taxon>
    </lineage>
</organism>
<evidence type="ECO:0000259" key="3">
    <source>
        <dbReference type="Pfam" id="PF23041"/>
    </source>
</evidence>
<keyword evidence="5" id="KW-1185">Reference proteome</keyword>
<feature type="compositionally biased region" description="Basic residues" evidence="1">
    <location>
        <begin position="341"/>
        <end position="353"/>
    </location>
</feature>
<keyword evidence="2" id="KW-1133">Transmembrane helix</keyword>
<keyword evidence="2" id="KW-0472">Membrane</keyword>
<dbReference type="Pfam" id="PF23041">
    <property type="entry name" value="DUF7036"/>
    <property type="match status" value="2"/>
</dbReference>
<feature type="compositionally biased region" description="Gly residues" evidence="1">
    <location>
        <begin position="20"/>
        <end position="34"/>
    </location>
</feature>
<dbReference type="InterPro" id="IPR055464">
    <property type="entry name" value="DUF7036"/>
</dbReference>
<dbReference type="AlphaFoldDB" id="A0A811RY07"/>
<dbReference type="Proteomes" id="UP000604825">
    <property type="component" value="Unassembled WGS sequence"/>
</dbReference>
<dbReference type="PANTHER" id="PTHR33826">
    <property type="entry name" value="F20B24.21"/>
    <property type="match status" value="1"/>
</dbReference>
<evidence type="ECO:0000313" key="4">
    <source>
        <dbReference type="EMBL" id="CAD6333980.1"/>
    </source>
</evidence>
<evidence type="ECO:0000256" key="1">
    <source>
        <dbReference type="SAM" id="MobiDB-lite"/>
    </source>
</evidence>
<feature type="region of interest" description="Disordered" evidence="1">
    <location>
        <begin position="1"/>
        <end position="34"/>
    </location>
</feature>
<proteinExistence type="predicted"/>
<protein>
    <recommendedName>
        <fullName evidence="3">DUF7036 domain-containing protein</fullName>
    </recommendedName>
</protein>